<keyword evidence="3" id="KW-0378">Hydrolase</keyword>
<accession>A0ABT8KKH5</accession>
<dbReference type="PROSITE" id="PS01302">
    <property type="entry name" value="UPF0758"/>
    <property type="match status" value="1"/>
</dbReference>
<dbReference type="CDD" id="cd08071">
    <property type="entry name" value="MPN_DUF2466"/>
    <property type="match status" value="1"/>
</dbReference>
<sequence length="209" mass="23828">MNVKITNKEKIKILIADDLFQIMAKVLEREEKIDKDKEHMWVVGLAQNLRLIFIELATLGTINMTLAEPMEIFRVALIKGAPRIILVHNHPSGELQPSDADKQVTDRLIQVGKIVGVDVYDHLIITPKSFFSFEEMGLMEILRASMAFIPTYQQVAEAKKEAEKIGAMNHAKEVAKELKRRGLDNQDIADISKYPLEKVKKLRVKIKKN</sequence>
<evidence type="ECO:0000256" key="3">
    <source>
        <dbReference type="ARBA" id="ARBA00022801"/>
    </source>
</evidence>
<keyword evidence="2" id="KW-0479">Metal-binding</keyword>
<dbReference type="PANTHER" id="PTHR30471:SF3">
    <property type="entry name" value="UPF0758 PROTEIN YEES-RELATED"/>
    <property type="match status" value="1"/>
</dbReference>
<dbReference type="InterPro" id="IPR020891">
    <property type="entry name" value="UPF0758_CS"/>
</dbReference>
<organism evidence="7 8">
    <name type="scientific">Splendidivirga corallicola</name>
    <dbReference type="NCBI Taxonomy" id="3051826"/>
    <lineage>
        <taxon>Bacteria</taxon>
        <taxon>Pseudomonadati</taxon>
        <taxon>Bacteroidota</taxon>
        <taxon>Cytophagia</taxon>
        <taxon>Cytophagales</taxon>
        <taxon>Splendidivirgaceae</taxon>
        <taxon>Splendidivirga</taxon>
    </lineage>
</organism>
<gene>
    <name evidence="7" type="ORF">QQ008_07600</name>
</gene>
<proteinExistence type="predicted"/>
<keyword evidence="4" id="KW-0862">Zinc</keyword>
<dbReference type="PANTHER" id="PTHR30471">
    <property type="entry name" value="DNA REPAIR PROTEIN RADC"/>
    <property type="match status" value="1"/>
</dbReference>
<dbReference type="Proteomes" id="UP001172082">
    <property type="component" value="Unassembled WGS sequence"/>
</dbReference>
<keyword evidence="1" id="KW-0645">Protease</keyword>
<evidence type="ECO:0000256" key="2">
    <source>
        <dbReference type="ARBA" id="ARBA00022723"/>
    </source>
</evidence>
<evidence type="ECO:0000256" key="5">
    <source>
        <dbReference type="ARBA" id="ARBA00023049"/>
    </source>
</evidence>
<keyword evidence="5" id="KW-0482">Metalloprotease</keyword>
<evidence type="ECO:0000313" key="7">
    <source>
        <dbReference type="EMBL" id="MDN5201220.1"/>
    </source>
</evidence>
<evidence type="ECO:0000259" key="6">
    <source>
        <dbReference type="PROSITE" id="PS50249"/>
    </source>
</evidence>
<name>A0ABT8KKH5_9BACT</name>
<comment type="caution">
    <text evidence="7">The sequence shown here is derived from an EMBL/GenBank/DDBJ whole genome shotgun (WGS) entry which is preliminary data.</text>
</comment>
<dbReference type="SUPFAM" id="SSF102712">
    <property type="entry name" value="JAB1/MPN domain"/>
    <property type="match status" value="1"/>
</dbReference>
<dbReference type="Gene3D" id="3.40.140.10">
    <property type="entry name" value="Cytidine Deaminase, domain 2"/>
    <property type="match status" value="1"/>
</dbReference>
<keyword evidence="8" id="KW-1185">Reference proteome</keyword>
<evidence type="ECO:0000313" key="8">
    <source>
        <dbReference type="Proteomes" id="UP001172082"/>
    </source>
</evidence>
<dbReference type="InterPro" id="IPR025657">
    <property type="entry name" value="RadC_JAB"/>
</dbReference>
<dbReference type="InterPro" id="IPR001405">
    <property type="entry name" value="UPF0758"/>
</dbReference>
<protein>
    <submittedName>
        <fullName evidence="7">JAB domain-containing protein</fullName>
    </submittedName>
</protein>
<feature type="domain" description="MPN" evidence="6">
    <location>
        <begin position="12"/>
        <end position="139"/>
    </location>
</feature>
<evidence type="ECO:0000256" key="4">
    <source>
        <dbReference type="ARBA" id="ARBA00022833"/>
    </source>
</evidence>
<reference evidence="7" key="1">
    <citation type="submission" date="2023-06" db="EMBL/GenBank/DDBJ databases">
        <title>Genomic of Parafulvivirga corallium.</title>
        <authorList>
            <person name="Wang G."/>
        </authorList>
    </citation>
    <scope>NUCLEOTIDE SEQUENCE</scope>
    <source>
        <strain evidence="7">BMA10</strain>
    </source>
</reference>
<evidence type="ECO:0000256" key="1">
    <source>
        <dbReference type="ARBA" id="ARBA00022670"/>
    </source>
</evidence>
<dbReference type="InterPro" id="IPR037518">
    <property type="entry name" value="MPN"/>
</dbReference>
<dbReference type="RefSeq" id="WP_346751246.1">
    <property type="nucleotide sequence ID" value="NZ_JAUJEA010000002.1"/>
</dbReference>
<dbReference type="EMBL" id="JAUJEA010000002">
    <property type="protein sequence ID" value="MDN5201220.1"/>
    <property type="molecule type" value="Genomic_DNA"/>
</dbReference>
<dbReference type="Pfam" id="PF04002">
    <property type="entry name" value="RadC"/>
    <property type="match status" value="1"/>
</dbReference>
<dbReference type="PROSITE" id="PS50249">
    <property type="entry name" value="MPN"/>
    <property type="match status" value="1"/>
</dbReference>